<feature type="binding site" evidence="12">
    <location>
        <position position="241"/>
    </location>
    <ligand>
        <name>ATP</name>
        <dbReference type="ChEBI" id="CHEBI:30616"/>
    </ligand>
</feature>
<dbReference type="AlphaFoldDB" id="A0A1S1MUP9"/>
<proteinExistence type="inferred from homology"/>
<dbReference type="PANTHER" id="PTHR11550:SF0">
    <property type="entry name" value="CTP SYNTHASE-RELATED"/>
    <property type="match status" value="1"/>
</dbReference>
<keyword evidence="4 12" id="KW-0479">Metal-binding</keyword>
<protein>
    <recommendedName>
        <fullName evidence="12">CTP synthase</fullName>
        <ecNumber evidence="12">6.3.4.2</ecNumber>
    </recommendedName>
    <alternativeName>
        <fullName evidence="12">Cytidine 5'-triphosphate synthase</fullName>
    </alternativeName>
    <alternativeName>
        <fullName evidence="12">Cytidine triphosphate synthetase</fullName>
        <shortName evidence="12">CTP synthetase</shortName>
        <shortName evidence="12">CTPS</shortName>
    </alternativeName>
    <alternativeName>
        <fullName evidence="12">UTP--ammonia ligase</fullName>
    </alternativeName>
</protein>
<feature type="binding site" evidence="12">
    <location>
        <position position="14"/>
    </location>
    <ligand>
        <name>CTP</name>
        <dbReference type="ChEBI" id="CHEBI:37563"/>
        <note>allosteric inhibitor</note>
    </ligand>
</feature>
<dbReference type="Pfam" id="PF06418">
    <property type="entry name" value="CTP_synth_N"/>
    <property type="match status" value="1"/>
</dbReference>
<evidence type="ECO:0000256" key="7">
    <source>
        <dbReference type="ARBA" id="ARBA00022842"/>
    </source>
</evidence>
<dbReference type="InterPro" id="IPR027417">
    <property type="entry name" value="P-loop_NTPase"/>
</dbReference>
<dbReference type="PROSITE" id="PS51273">
    <property type="entry name" value="GATASE_TYPE_1"/>
    <property type="match status" value="1"/>
</dbReference>
<dbReference type="GO" id="GO:0044210">
    <property type="term" value="P:'de novo' CTP biosynthetic process"/>
    <property type="evidence" value="ECO:0007669"/>
    <property type="project" value="UniProtKB-UniRule"/>
</dbReference>
<evidence type="ECO:0000256" key="10">
    <source>
        <dbReference type="ARBA" id="ARBA00047781"/>
    </source>
</evidence>
<dbReference type="CDD" id="cd03113">
    <property type="entry name" value="CTPS_N"/>
    <property type="match status" value="1"/>
</dbReference>
<dbReference type="EC" id="6.3.4.2" evidence="12"/>
<dbReference type="STRING" id="1859457.BET10_08785"/>
<dbReference type="GO" id="GO:0003883">
    <property type="term" value="F:CTP synthase activity"/>
    <property type="evidence" value="ECO:0007669"/>
    <property type="project" value="UniProtKB-UniRule"/>
</dbReference>
<dbReference type="GO" id="GO:0005829">
    <property type="term" value="C:cytosol"/>
    <property type="evidence" value="ECO:0007669"/>
    <property type="project" value="TreeGrafter"/>
</dbReference>
<comment type="catalytic activity">
    <reaction evidence="12">
        <text>L-glutamine + H2O = L-glutamate + NH4(+)</text>
        <dbReference type="Rhea" id="RHEA:15889"/>
        <dbReference type="ChEBI" id="CHEBI:15377"/>
        <dbReference type="ChEBI" id="CHEBI:28938"/>
        <dbReference type="ChEBI" id="CHEBI:29985"/>
        <dbReference type="ChEBI" id="CHEBI:58359"/>
    </reaction>
</comment>
<dbReference type="SUPFAM" id="SSF52540">
    <property type="entry name" value="P-loop containing nucleoside triphosphate hydrolases"/>
    <property type="match status" value="1"/>
</dbReference>
<feature type="active site" evidence="12">
    <location>
        <position position="517"/>
    </location>
</feature>
<keyword evidence="9 12" id="KW-0665">Pyrimidine biosynthesis</keyword>
<feature type="binding site" evidence="12">
    <location>
        <position position="223"/>
    </location>
    <ligand>
        <name>UTP</name>
        <dbReference type="ChEBI" id="CHEBI:46398"/>
    </ligand>
</feature>
<dbReference type="NCBIfam" id="TIGR00337">
    <property type="entry name" value="PyrG"/>
    <property type="match status" value="1"/>
</dbReference>
<feature type="binding site" evidence="12">
    <location>
        <position position="470"/>
    </location>
    <ligand>
        <name>L-glutamine</name>
        <dbReference type="ChEBI" id="CHEBI:58359"/>
    </ligand>
</feature>
<evidence type="ECO:0000256" key="3">
    <source>
        <dbReference type="ARBA" id="ARBA00022598"/>
    </source>
</evidence>
<dbReference type="GO" id="GO:0004359">
    <property type="term" value="F:glutaminase activity"/>
    <property type="evidence" value="ECO:0007669"/>
    <property type="project" value="RHEA"/>
</dbReference>
<evidence type="ECO:0000256" key="9">
    <source>
        <dbReference type="ARBA" id="ARBA00022975"/>
    </source>
</evidence>
<feature type="binding site" evidence="12">
    <location>
        <begin position="187"/>
        <end position="192"/>
    </location>
    <ligand>
        <name>UTP</name>
        <dbReference type="ChEBI" id="CHEBI:46398"/>
    </ligand>
</feature>
<evidence type="ECO:0000256" key="12">
    <source>
        <dbReference type="HAMAP-Rule" id="MF_01227"/>
    </source>
</evidence>
<feature type="binding site" evidence="12">
    <location>
        <position position="14"/>
    </location>
    <ligand>
        <name>UTP</name>
        <dbReference type="ChEBI" id="CHEBI:46398"/>
    </ligand>
</feature>
<dbReference type="GO" id="GO:0019856">
    <property type="term" value="P:pyrimidine nucleobase biosynthetic process"/>
    <property type="evidence" value="ECO:0007669"/>
    <property type="project" value="TreeGrafter"/>
</dbReference>
<keyword evidence="7 12" id="KW-0460">Magnesium</keyword>
<evidence type="ECO:0000313" key="16">
    <source>
        <dbReference type="Proteomes" id="UP000179786"/>
    </source>
</evidence>
<reference evidence="15 16" key="1">
    <citation type="submission" date="2016-09" db="EMBL/GenBank/DDBJ databases">
        <title>Pseudoalteromonas amylolytica sp. nov., isolated from the surface seawater.</title>
        <authorList>
            <person name="Wu Y.-H."/>
            <person name="Cheng H."/>
            <person name="Jin X.-B."/>
            <person name="Wang C.-S."/>
            <person name="Xu X.-W."/>
        </authorList>
    </citation>
    <scope>NUCLEOTIDE SEQUENCE [LARGE SCALE GENOMIC DNA]</scope>
    <source>
        <strain evidence="15 16">JW1</strain>
    </source>
</reference>
<dbReference type="SUPFAM" id="SSF52317">
    <property type="entry name" value="Class I glutamine amidotransferase-like"/>
    <property type="match status" value="1"/>
</dbReference>
<feature type="active site" evidence="12">
    <location>
        <position position="515"/>
    </location>
</feature>
<keyword evidence="5 12" id="KW-0547">Nucleotide-binding</keyword>
<feature type="binding site" evidence="12">
    <location>
        <position position="223"/>
    </location>
    <ligand>
        <name>CTP</name>
        <dbReference type="ChEBI" id="CHEBI:37563"/>
        <note>allosteric inhibitor</note>
    </ligand>
</feature>
<dbReference type="EMBL" id="MKJU01000025">
    <property type="protein sequence ID" value="OHU90961.1"/>
    <property type="molecule type" value="Genomic_DNA"/>
</dbReference>
<feature type="binding site" evidence="12">
    <location>
        <position position="140"/>
    </location>
    <ligand>
        <name>Mg(2+)</name>
        <dbReference type="ChEBI" id="CHEBI:18420"/>
    </ligand>
</feature>
<comment type="subunit">
    <text evidence="12">Homotetramer.</text>
</comment>
<evidence type="ECO:0000259" key="14">
    <source>
        <dbReference type="Pfam" id="PF06418"/>
    </source>
</evidence>
<comment type="function">
    <text evidence="11 12">Catalyzes the ATP-dependent amination of UTP to CTP with either L-glutamine or ammonia as the source of nitrogen. Regulates intracellular CTP levels through interactions with the four ribonucleotide triphosphates.</text>
</comment>
<keyword evidence="16" id="KW-1185">Reference proteome</keyword>
<dbReference type="OrthoDB" id="9801107at2"/>
<dbReference type="RefSeq" id="WP_070984368.1">
    <property type="nucleotide sequence ID" value="NZ_MKJU01000025.1"/>
</dbReference>
<dbReference type="PANTHER" id="PTHR11550">
    <property type="entry name" value="CTP SYNTHASE"/>
    <property type="match status" value="1"/>
</dbReference>
<dbReference type="InterPro" id="IPR033828">
    <property type="entry name" value="GATase1_CTP_Synthase"/>
</dbReference>
<feature type="binding site" evidence="12">
    <location>
        <position position="403"/>
    </location>
    <ligand>
        <name>L-glutamine</name>
        <dbReference type="ChEBI" id="CHEBI:58359"/>
    </ligand>
</feature>
<dbReference type="GO" id="GO:0042802">
    <property type="term" value="F:identical protein binding"/>
    <property type="evidence" value="ECO:0007669"/>
    <property type="project" value="TreeGrafter"/>
</dbReference>
<dbReference type="GO" id="GO:0046872">
    <property type="term" value="F:metal ion binding"/>
    <property type="evidence" value="ECO:0007669"/>
    <property type="project" value="UniProtKB-KW"/>
</dbReference>
<organism evidence="15 16">
    <name type="scientific">Pseudoalteromonas amylolytica</name>
    <dbReference type="NCBI Taxonomy" id="1859457"/>
    <lineage>
        <taxon>Bacteria</taxon>
        <taxon>Pseudomonadati</taxon>
        <taxon>Pseudomonadota</taxon>
        <taxon>Gammaproteobacteria</taxon>
        <taxon>Alteromonadales</taxon>
        <taxon>Pseudoalteromonadaceae</taxon>
        <taxon>Pseudoalteromonas</taxon>
    </lineage>
</organism>
<dbReference type="InterPro" id="IPR017456">
    <property type="entry name" value="CTP_synthase_N"/>
</dbReference>
<dbReference type="InterPro" id="IPR029062">
    <property type="entry name" value="Class_I_gatase-like"/>
</dbReference>
<comment type="pathway">
    <text evidence="1 12">Pyrimidine metabolism; CTP biosynthesis via de novo pathway; CTP from UDP: step 2/2.</text>
</comment>
<keyword evidence="3 12" id="KW-0436">Ligase</keyword>
<dbReference type="NCBIfam" id="NF003792">
    <property type="entry name" value="PRK05380.1"/>
    <property type="match status" value="1"/>
</dbReference>
<feature type="domain" description="Glutamine amidotransferase" evidence="13">
    <location>
        <begin position="301"/>
        <end position="534"/>
    </location>
</feature>
<comment type="catalytic activity">
    <reaction evidence="12">
        <text>UTP + NH4(+) + ATP = CTP + ADP + phosphate + 2 H(+)</text>
        <dbReference type="Rhea" id="RHEA:16597"/>
        <dbReference type="ChEBI" id="CHEBI:15378"/>
        <dbReference type="ChEBI" id="CHEBI:28938"/>
        <dbReference type="ChEBI" id="CHEBI:30616"/>
        <dbReference type="ChEBI" id="CHEBI:37563"/>
        <dbReference type="ChEBI" id="CHEBI:43474"/>
        <dbReference type="ChEBI" id="CHEBI:46398"/>
        <dbReference type="ChEBI" id="CHEBI:456216"/>
    </reaction>
</comment>
<accession>A0A1S1MUP9</accession>
<dbReference type="Gene3D" id="3.40.50.880">
    <property type="match status" value="1"/>
</dbReference>
<feature type="binding site" evidence="12">
    <location>
        <position position="72"/>
    </location>
    <ligand>
        <name>Mg(2+)</name>
        <dbReference type="ChEBI" id="CHEBI:18420"/>
    </ligand>
</feature>
<evidence type="ECO:0000256" key="1">
    <source>
        <dbReference type="ARBA" id="ARBA00005171"/>
    </source>
</evidence>
<feature type="binding site" evidence="12">
    <location>
        <begin position="147"/>
        <end position="149"/>
    </location>
    <ligand>
        <name>CTP</name>
        <dbReference type="ChEBI" id="CHEBI:37563"/>
        <note>allosteric inhibitor</note>
    </ligand>
</feature>
<dbReference type="InterPro" id="IPR017926">
    <property type="entry name" value="GATASE"/>
</dbReference>
<keyword evidence="6 12" id="KW-0067">ATP-binding</keyword>
<feature type="binding site" evidence="12">
    <location>
        <position position="72"/>
    </location>
    <ligand>
        <name>ATP</name>
        <dbReference type="ChEBI" id="CHEBI:30616"/>
    </ligand>
</feature>
<feature type="domain" description="CTP synthase N-terminal" evidence="14">
    <location>
        <begin position="4"/>
        <end position="265"/>
    </location>
</feature>
<name>A0A1S1MUP9_9GAMM</name>
<dbReference type="UniPathway" id="UPA00159">
    <property type="reaction ID" value="UER00277"/>
</dbReference>
<evidence type="ECO:0000256" key="4">
    <source>
        <dbReference type="ARBA" id="ARBA00022723"/>
    </source>
</evidence>
<evidence type="ECO:0000256" key="5">
    <source>
        <dbReference type="ARBA" id="ARBA00022741"/>
    </source>
</evidence>
<evidence type="ECO:0000256" key="11">
    <source>
        <dbReference type="ARBA" id="ARBA00059148"/>
    </source>
</evidence>
<dbReference type="CDD" id="cd01746">
    <property type="entry name" value="GATase1_CTP_Synthase"/>
    <property type="match status" value="1"/>
</dbReference>
<dbReference type="Pfam" id="PF00117">
    <property type="entry name" value="GATase"/>
    <property type="match status" value="1"/>
</dbReference>
<evidence type="ECO:0000256" key="2">
    <source>
        <dbReference type="ARBA" id="ARBA00007533"/>
    </source>
</evidence>
<evidence type="ECO:0000313" key="15">
    <source>
        <dbReference type="EMBL" id="OHU90961.1"/>
    </source>
</evidence>
<dbReference type="GO" id="GO:0005524">
    <property type="term" value="F:ATP binding"/>
    <property type="evidence" value="ECO:0007669"/>
    <property type="project" value="UniProtKB-KW"/>
</dbReference>
<gene>
    <name evidence="12" type="primary">pyrG</name>
    <name evidence="15" type="ORF">BET10_08785</name>
</gene>
<comment type="similarity">
    <text evidence="2 12">Belongs to the CTP synthase family.</text>
</comment>
<feature type="binding site" evidence="12">
    <location>
        <begin position="380"/>
        <end position="383"/>
    </location>
    <ligand>
        <name>L-glutamine</name>
        <dbReference type="ChEBI" id="CHEBI:58359"/>
    </ligand>
</feature>
<dbReference type="Proteomes" id="UP000179786">
    <property type="component" value="Unassembled WGS sequence"/>
</dbReference>
<feature type="binding site" evidence="12">
    <location>
        <begin position="15"/>
        <end position="20"/>
    </location>
    <ligand>
        <name>ATP</name>
        <dbReference type="ChEBI" id="CHEBI:30616"/>
    </ligand>
</feature>
<dbReference type="FunFam" id="3.40.50.300:FF:000009">
    <property type="entry name" value="CTP synthase"/>
    <property type="match status" value="1"/>
</dbReference>
<dbReference type="Gene3D" id="3.40.50.300">
    <property type="entry name" value="P-loop containing nucleotide triphosphate hydrolases"/>
    <property type="match status" value="1"/>
</dbReference>
<comment type="miscellaneous">
    <text evidence="12">CTPSs have evolved a hybrid strategy for distinguishing between UTP and CTP. The overlapping regions of the product feedback inhibitory and substrate sites recognize a common feature in both compounds, the triphosphate moiety. To differentiate isosteric substrate and product pyrimidine rings, an additional pocket far from the expected kinase/ligase catalytic site, specifically recognizes the cytosine and ribose portions of the product inhibitor.</text>
</comment>
<comment type="caution">
    <text evidence="12">Lacks conserved residue(s) required for the propagation of feature annotation.</text>
</comment>
<dbReference type="GO" id="GO:0097268">
    <property type="term" value="C:cytoophidium"/>
    <property type="evidence" value="ECO:0007669"/>
    <property type="project" value="UniProtKB-ARBA"/>
</dbReference>
<evidence type="ECO:0000256" key="6">
    <source>
        <dbReference type="ARBA" id="ARBA00022840"/>
    </source>
</evidence>
<comment type="catalytic activity">
    <reaction evidence="10 12">
        <text>UTP + L-glutamine + ATP + H2O = CTP + L-glutamate + ADP + phosphate + 2 H(+)</text>
        <dbReference type="Rhea" id="RHEA:26426"/>
        <dbReference type="ChEBI" id="CHEBI:15377"/>
        <dbReference type="ChEBI" id="CHEBI:15378"/>
        <dbReference type="ChEBI" id="CHEBI:29985"/>
        <dbReference type="ChEBI" id="CHEBI:30616"/>
        <dbReference type="ChEBI" id="CHEBI:37563"/>
        <dbReference type="ChEBI" id="CHEBI:43474"/>
        <dbReference type="ChEBI" id="CHEBI:46398"/>
        <dbReference type="ChEBI" id="CHEBI:58359"/>
        <dbReference type="ChEBI" id="CHEBI:456216"/>
        <dbReference type="EC" id="6.3.4.2"/>
    </reaction>
</comment>
<evidence type="ECO:0000259" key="13">
    <source>
        <dbReference type="Pfam" id="PF00117"/>
    </source>
</evidence>
<keyword evidence="8 12" id="KW-0315">Glutamine amidotransferase</keyword>
<dbReference type="HAMAP" id="MF_01227">
    <property type="entry name" value="PyrG"/>
    <property type="match status" value="1"/>
</dbReference>
<feature type="binding site" evidence="12">
    <location>
        <begin position="187"/>
        <end position="192"/>
    </location>
    <ligand>
        <name>CTP</name>
        <dbReference type="ChEBI" id="CHEBI:37563"/>
        <note>allosteric inhibitor</note>
    </ligand>
</feature>
<feature type="binding site" evidence="12">
    <location>
        <position position="352"/>
    </location>
    <ligand>
        <name>L-glutamine</name>
        <dbReference type="ChEBI" id="CHEBI:58359"/>
    </ligand>
</feature>
<dbReference type="InterPro" id="IPR004468">
    <property type="entry name" value="CTP_synthase"/>
</dbReference>
<evidence type="ECO:0000256" key="8">
    <source>
        <dbReference type="ARBA" id="ARBA00022962"/>
    </source>
</evidence>
<comment type="caution">
    <text evidence="15">The sequence shown here is derived from an EMBL/GenBank/DDBJ whole genome shotgun (WGS) entry which is preliminary data.</text>
</comment>
<dbReference type="FunFam" id="3.40.50.880:FF:000002">
    <property type="entry name" value="CTP synthase"/>
    <property type="match status" value="1"/>
</dbReference>
<feature type="active site" description="Nucleophile; for glutamine hydrolysis" evidence="12">
    <location>
        <position position="379"/>
    </location>
</feature>
<sequence>MSTKFIFVTGGVVSSLGKGIAAASLAAILEARGLNVTILKLDPYINVDPGTMSPIQHGEVFVTEDGAETDLDLGHYERFIRTKMTSRNNFTQGRVFEDVLRRERRGEYLGATIQVIPHITNDIKRRVLEGADGYDIAIVEVGGTVGDIESQPFLEALRQLGTELGREHALFMHLTLVPFLGTAGEVKTKPTQHSVKELRSIGIQPDILVCRSSCKLPANERAKIALFTNVEEKAVISLPDVDSIYKIPALLKSQDLDNLVCRRFYLEAPEADLSEWEQVLYQESNPTGEVTIGMVGKYIELPDAYKSVNEALKHAGLKNRLTVNIEYVDSQDIESKGVERLAHLDAILVPGGFGHRGVEGKILAAKYARENKVPYLGICLGMQVALIEYARNVAGLEGANSTEFDSKSAHPVVGLITEWLDAEGNVEVRDEQSDLGGTMRLGAQKCHLKKGSKVHDVYGSDEIVERHRHRYEVNNHYVERLEKAGLQFTGLSEDKKLVEIIENKDHPWFIAAQFHPEFTSTPRDGHPLFEGFVAAAYSHQKAES</sequence>
<feature type="region of interest" description="Amidoligase domain" evidence="12">
    <location>
        <begin position="1"/>
        <end position="266"/>
    </location>
</feature>
<comment type="activity regulation">
    <text evidence="12">Allosterically activated by GTP, when glutamine is the substrate; GTP has no effect on the reaction when ammonia is the substrate. The allosteric effector GTP functions by stabilizing the protein conformation that binds the tetrahedral intermediate(s) formed during glutamine hydrolysis. Inhibited by the product CTP, via allosteric rather than competitive inhibition.</text>
</comment>